<dbReference type="Gene3D" id="2.40.10.180">
    <property type="entry name" value="Phage tail proteins"/>
    <property type="match status" value="1"/>
</dbReference>
<evidence type="ECO:0000313" key="2">
    <source>
        <dbReference type="Proteomes" id="UP001528823"/>
    </source>
</evidence>
<dbReference type="EMBL" id="JAPMOU010000043">
    <property type="protein sequence ID" value="MDE1464793.1"/>
    <property type="molecule type" value="Genomic_DNA"/>
</dbReference>
<organism evidence="1 2">
    <name type="scientific">Spartinivicinus poritis</name>
    <dbReference type="NCBI Taxonomy" id="2994640"/>
    <lineage>
        <taxon>Bacteria</taxon>
        <taxon>Pseudomonadati</taxon>
        <taxon>Pseudomonadota</taxon>
        <taxon>Gammaproteobacteria</taxon>
        <taxon>Oceanospirillales</taxon>
        <taxon>Zooshikellaceae</taxon>
        <taxon>Spartinivicinus</taxon>
    </lineage>
</organism>
<dbReference type="InterPro" id="IPR008018">
    <property type="entry name" value="Phage_tail_attach_FII"/>
</dbReference>
<comment type="caution">
    <text evidence="1">The sequence shown here is derived from an EMBL/GenBank/DDBJ whole genome shotgun (WGS) entry which is preliminary data.</text>
</comment>
<dbReference type="RefSeq" id="WP_274691102.1">
    <property type="nucleotide sequence ID" value="NZ_JAPMOU010000043.1"/>
</dbReference>
<gene>
    <name evidence="1" type="ORF">ORQ98_22795</name>
</gene>
<protein>
    <submittedName>
        <fullName evidence="1">Uncharacterized protein</fullName>
    </submittedName>
</protein>
<proteinExistence type="predicted"/>
<dbReference type="Pfam" id="PF05354">
    <property type="entry name" value="Phage_attach"/>
    <property type="match status" value="1"/>
</dbReference>
<dbReference type="Proteomes" id="UP001528823">
    <property type="component" value="Unassembled WGS sequence"/>
</dbReference>
<reference evidence="1 2" key="1">
    <citation type="submission" date="2022-11" db="EMBL/GenBank/DDBJ databases">
        <title>Spartinivicinus poritis sp. nov., isolated from scleractinian coral Porites lutea.</title>
        <authorList>
            <person name="Zhang G."/>
            <person name="Cai L."/>
            <person name="Wei Q."/>
        </authorList>
    </citation>
    <scope>NUCLEOTIDE SEQUENCE [LARGE SCALE GENOMIC DNA]</scope>
    <source>
        <strain evidence="1 2">A2-2</strain>
    </source>
</reference>
<evidence type="ECO:0000313" key="1">
    <source>
        <dbReference type="EMBL" id="MDE1464793.1"/>
    </source>
</evidence>
<sequence>MVNKNSINARALKLTTDTPVTLIKPNGDTTNTQGIFGYALVDYEADAPSGVVFQKRQAVLTLSTADCEEADQSWQVKINNHLFFVAQGYPDGQGITELWLANPPENNPNDKWC</sequence>
<accession>A0ABT5UEI4</accession>
<name>A0ABT5UEI4_9GAMM</name>
<dbReference type="InterPro" id="IPR053734">
    <property type="entry name" value="Phage_Head-Tail_Connect_sf"/>
</dbReference>
<keyword evidence="2" id="KW-1185">Reference proteome</keyword>